<gene>
    <name evidence="2" type="ORF">ASPFODRAFT_49878</name>
</gene>
<organism evidence="2 3">
    <name type="scientific">Aspergillus luchuensis (strain CBS 106.47)</name>
    <dbReference type="NCBI Taxonomy" id="1137211"/>
    <lineage>
        <taxon>Eukaryota</taxon>
        <taxon>Fungi</taxon>
        <taxon>Dikarya</taxon>
        <taxon>Ascomycota</taxon>
        <taxon>Pezizomycotina</taxon>
        <taxon>Eurotiomycetes</taxon>
        <taxon>Eurotiomycetidae</taxon>
        <taxon>Eurotiales</taxon>
        <taxon>Aspergillaceae</taxon>
        <taxon>Aspergillus</taxon>
        <taxon>Aspergillus subgen. Circumdati</taxon>
    </lineage>
</organism>
<evidence type="ECO:0000313" key="2">
    <source>
        <dbReference type="EMBL" id="OJZ83233.1"/>
    </source>
</evidence>
<protein>
    <submittedName>
        <fullName evidence="2">Uncharacterized protein</fullName>
    </submittedName>
</protein>
<feature type="region of interest" description="Disordered" evidence="1">
    <location>
        <begin position="34"/>
        <end position="55"/>
    </location>
</feature>
<evidence type="ECO:0000256" key="1">
    <source>
        <dbReference type="SAM" id="MobiDB-lite"/>
    </source>
</evidence>
<proteinExistence type="predicted"/>
<accession>A0A1M3T971</accession>
<dbReference type="VEuPathDB" id="FungiDB:ASPFODRAFT_49878"/>
<sequence length="55" mass="6084">MSRTTRRPTELYAINPSTIAEKMTEDAAKLFESKKGKVSGASIQPERFGKDAIPE</sequence>
<dbReference type="AlphaFoldDB" id="A0A1M3T971"/>
<evidence type="ECO:0000313" key="3">
    <source>
        <dbReference type="Proteomes" id="UP000184063"/>
    </source>
</evidence>
<reference evidence="3" key="1">
    <citation type="journal article" date="2017" name="Genome Biol.">
        <title>Comparative genomics reveals high biological diversity and specific adaptations in the industrially and medically important fungal genus Aspergillus.</title>
        <authorList>
            <person name="de Vries R.P."/>
            <person name="Riley R."/>
            <person name="Wiebenga A."/>
            <person name="Aguilar-Osorio G."/>
            <person name="Amillis S."/>
            <person name="Uchima C.A."/>
            <person name="Anderluh G."/>
            <person name="Asadollahi M."/>
            <person name="Askin M."/>
            <person name="Barry K."/>
            <person name="Battaglia E."/>
            <person name="Bayram O."/>
            <person name="Benocci T."/>
            <person name="Braus-Stromeyer S.A."/>
            <person name="Caldana C."/>
            <person name="Canovas D."/>
            <person name="Cerqueira G.C."/>
            <person name="Chen F."/>
            <person name="Chen W."/>
            <person name="Choi C."/>
            <person name="Clum A."/>
            <person name="Dos Santos R.A."/>
            <person name="Damasio A.R."/>
            <person name="Diallinas G."/>
            <person name="Emri T."/>
            <person name="Fekete E."/>
            <person name="Flipphi M."/>
            <person name="Freyberg S."/>
            <person name="Gallo A."/>
            <person name="Gournas C."/>
            <person name="Habgood R."/>
            <person name="Hainaut M."/>
            <person name="Harispe M.L."/>
            <person name="Henrissat B."/>
            <person name="Hilden K.S."/>
            <person name="Hope R."/>
            <person name="Hossain A."/>
            <person name="Karabika E."/>
            <person name="Karaffa L."/>
            <person name="Karanyi Z."/>
            <person name="Krasevec N."/>
            <person name="Kuo A."/>
            <person name="Kusch H."/>
            <person name="LaButti K."/>
            <person name="Lagendijk E.L."/>
            <person name="Lapidus A."/>
            <person name="Levasseur A."/>
            <person name="Lindquist E."/>
            <person name="Lipzen A."/>
            <person name="Logrieco A.F."/>
            <person name="MacCabe A."/>
            <person name="Maekelae M.R."/>
            <person name="Malavazi I."/>
            <person name="Melin P."/>
            <person name="Meyer V."/>
            <person name="Mielnichuk N."/>
            <person name="Miskei M."/>
            <person name="Molnar A.P."/>
            <person name="Mule G."/>
            <person name="Ngan C.Y."/>
            <person name="Orejas M."/>
            <person name="Orosz E."/>
            <person name="Ouedraogo J.P."/>
            <person name="Overkamp K.M."/>
            <person name="Park H.-S."/>
            <person name="Perrone G."/>
            <person name="Piumi F."/>
            <person name="Punt P.J."/>
            <person name="Ram A.F."/>
            <person name="Ramon A."/>
            <person name="Rauscher S."/>
            <person name="Record E."/>
            <person name="Riano-Pachon D.M."/>
            <person name="Robert V."/>
            <person name="Roehrig J."/>
            <person name="Ruller R."/>
            <person name="Salamov A."/>
            <person name="Salih N.S."/>
            <person name="Samson R.A."/>
            <person name="Sandor E."/>
            <person name="Sanguinetti M."/>
            <person name="Schuetze T."/>
            <person name="Sepcic K."/>
            <person name="Shelest E."/>
            <person name="Sherlock G."/>
            <person name="Sophianopoulou V."/>
            <person name="Squina F.M."/>
            <person name="Sun H."/>
            <person name="Susca A."/>
            <person name="Todd R.B."/>
            <person name="Tsang A."/>
            <person name="Unkles S.E."/>
            <person name="van de Wiele N."/>
            <person name="van Rossen-Uffink D."/>
            <person name="Oliveira J.V."/>
            <person name="Vesth T.C."/>
            <person name="Visser J."/>
            <person name="Yu J.-H."/>
            <person name="Zhou M."/>
            <person name="Andersen M.R."/>
            <person name="Archer D.B."/>
            <person name="Baker S.E."/>
            <person name="Benoit I."/>
            <person name="Brakhage A.A."/>
            <person name="Braus G.H."/>
            <person name="Fischer R."/>
            <person name="Frisvad J.C."/>
            <person name="Goldman G.H."/>
            <person name="Houbraken J."/>
            <person name="Oakley B."/>
            <person name="Pocsi I."/>
            <person name="Scazzocchio C."/>
            <person name="Seiboth B."/>
            <person name="vanKuyk P.A."/>
            <person name="Wortman J."/>
            <person name="Dyer P.S."/>
            <person name="Grigoriev I.V."/>
        </authorList>
    </citation>
    <scope>NUCLEOTIDE SEQUENCE [LARGE SCALE GENOMIC DNA]</scope>
    <source>
        <strain evidence="3">CBS 106.47</strain>
    </source>
</reference>
<dbReference type="Proteomes" id="UP000184063">
    <property type="component" value="Unassembled WGS sequence"/>
</dbReference>
<dbReference type="EMBL" id="KV878246">
    <property type="protein sequence ID" value="OJZ83233.1"/>
    <property type="molecule type" value="Genomic_DNA"/>
</dbReference>
<name>A0A1M3T971_ASPLC</name>